<proteinExistence type="inferred from homology"/>
<keyword evidence="5" id="KW-0804">Transcription</keyword>
<dbReference type="PANTHER" id="PTHR12707:SF0">
    <property type="entry name" value="PININ"/>
    <property type="match status" value="1"/>
</dbReference>
<keyword evidence="3" id="KW-0507">mRNA processing</keyword>
<keyword evidence="11" id="KW-1185">Reference proteome</keyword>
<feature type="compositionally biased region" description="Basic and acidic residues" evidence="8">
    <location>
        <begin position="194"/>
        <end position="210"/>
    </location>
</feature>
<gene>
    <name evidence="10" type="ORF">GFSPODELE1_LOCUS8524</name>
</gene>
<evidence type="ECO:0000313" key="11">
    <source>
        <dbReference type="Proteomes" id="UP001497453"/>
    </source>
</evidence>
<feature type="region of interest" description="Disordered" evidence="8">
    <location>
        <begin position="1"/>
        <end position="112"/>
    </location>
</feature>
<feature type="domain" description="Pinin/SDK/MemA protein" evidence="9">
    <location>
        <begin position="41"/>
        <end position="138"/>
    </location>
</feature>
<organism evidence="10 11">
    <name type="scientific">Somion occarium</name>
    <dbReference type="NCBI Taxonomy" id="3059160"/>
    <lineage>
        <taxon>Eukaryota</taxon>
        <taxon>Fungi</taxon>
        <taxon>Dikarya</taxon>
        <taxon>Basidiomycota</taxon>
        <taxon>Agaricomycotina</taxon>
        <taxon>Agaricomycetes</taxon>
        <taxon>Polyporales</taxon>
        <taxon>Cerrenaceae</taxon>
        <taxon>Somion</taxon>
    </lineage>
</organism>
<feature type="compositionally biased region" description="Low complexity" evidence="8">
    <location>
        <begin position="231"/>
        <end position="245"/>
    </location>
</feature>
<dbReference type="InterPro" id="IPR039853">
    <property type="entry name" value="Pinin"/>
</dbReference>
<feature type="compositionally biased region" description="Basic and acidic residues" evidence="8">
    <location>
        <begin position="333"/>
        <end position="350"/>
    </location>
</feature>
<evidence type="ECO:0000256" key="5">
    <source>
        <dbReference type="ARBA" id="ARBA00023163"/>
    </source>
</evidence>
<comment type="similarity">
    <text evidence="2">Belongs to the pinin family.</text>
</comment>
<comment type="subcellular location">
    <subcellularLocation>
        <location evidence="1">Nucleus</location>
    </subcellularLocation>
</comment>
<evidence type="ECO:0000313" key="10">
    <source>
        <dbReference type="EMBL" id="CAL1711838.1"/>
    </source>
</evidence>
<feature type="compositionally biased region" description="Low complexity" evidence="8">
    <location>
        <begin position="351"/>
        <end position="360"/>
    </location>
</feature>
<feature type="region of interest" description="Disordered" evidence="8">
    <location>
        <begin position="194"/>
        <end position="369"/>
    </location>
</feature>
<reference evidence="11" key="1">
    <citation type="submission" date="2024-04" db="EMBL/GenBank/DDBJ databases">
        <authorList>
            <person name="Shaw F."/>
            <person name="Minotto A."/>
        </authorList>
    </citation>
    <scope>NUCLEOTIDE SEQUENCE [LARGE SCALE GENOMIC DNA]</scope>
</reference>
<name>A0ABP1DXR3_9APHY</name>
<feature type="compositionally biased region" description="Low complexity" evidence="8">
    <location>
        <begin position="269"/>
        <end position="278"/>
    </location>
</feature>
<feature type="compositionally biased region" description="Polar residues" evidence="8">
    <location>
        <begin position="16"/>
        <end position="26"/>
    </location>
</feature>
<feature type="compositionally biased region" description="Basic and acidic residues" evidence="8">
    <location>
        <begin position="60"/>
        <end position="112"/>
    </location>
</feature>
<evidence type="ECO:0000256" key="3">
    <source>
        <dbReference type="ARBA" id="ARBA00022664"/>
    </source>
</evidence>
<dbReference type="Proteomes" id="UP001497453">
    <property type="component" value="Chromosome 6"/>
</dbReference>
<feature type="compositionally biased region" description="Basic and acidic residues" evidence="8">
    <location>
        <begin position="1"/>
        <end position="15"/>
    </location>
</feature>
<keyword evidence="7" id="KW-0539">Nucleus</keyword>
<evidence type="ECO:0000256" key="1">
    <source>
        <dbReference type="ARBA" id="ARBA00004123"/>
    </source>
</evidence>
<feature type="compositionally biased region" description="Basic and acidic residues" evidence="8">
    <location>
        <begin position="33"/>
        <end position="42"/>
    </location>
</feature>
<feature type="compositionally biased region" description="Basic and acidic residues" evidence="8">
    <location>
        <begin position="219"/>
        <end position="230"/>
    </location>
</feature>
<accession>A0ABP1DXR3</accession>
<evidence type="ECO:0000256" key="6">
    <source>
        <dbReference type="ARBA" id="ARBA00023187"/>
    </source>
</evidence>
<dbReference type="PANTHER" id="PTHR12707">
    <property type="entry name" value="PINN"/>
    <property type="match status" value="1"/>
</dbReference>
<dbReference type="InterPro" id="IPR006786">
    <property type="entry name" value="Pinin_SDK_MemA"/>
</dbReference>
<evidence type="ECO:0000256" key="2">
    <source>
        <dbReference type="ARBA" id="ARBA00010386"/>
    </source>
</evidence>
<dbReference type="Pfam" id="PF04696">
    <property type="entry name" value="Pinin_SDK_memA"/>
    <property type="match status" value="1"/>
</dbReference>
<protein>
    <recommendedName>
        <fullName evidence="9">Pinin/SDK/MemA protein domain-containing protein</fullName>
    </recommendedName>
</protein>
<evidence type="ECO:0000256" key="8">
    <source>
        <dbReference type="SAM" id="MobiDB-lite"/>
    </source>
</evidence>
<keyword evidence="4" id="KW-0805">Transcription regulation</keyword>
<evidence type="ECO:0000256" key="7">
    <source>
        <dbReference type="ARBA" id="ARBA00023242"/>
    </source>
</evidence>
<evidence type="ECO:0000259" key="9">
    <source>
        <dbReference type="Pfam" id="PF04696"/>
    </source>
</evidence>
<feature type="compositionally biased region" description="Basic and acidic residues" evidence="8">
    <location>
        <begin position="246"/>
        <end position="268"/>
    </location>
</feature>
<sequence length="369" mass="40835">MSTEELRTDAQHEDNGMQQDTPTGPGTNRKRPRIDLTLEPRERKRGKTMFGLVLGTLNKARTEDKERNASDAAKKRQLIEQRLQDKLRKETDSVRRAEEAKKDKTSANRKEEELQLKDSIHKLRRKRLPVLANFLSTADRIPSSLEDIDSQTPMSTLLAQHPRSHPPSLYYLPAILTPAQDAFLKRRKAEVQEAAEKEWESFKEERKTGIEEITQLRQRVAEEEARKKSEQQTTTSEQPSQSQQESNRDADGGGAGEDVKMAETESPSKEAPASEPTSAPAPGPTESQPPPTTNGDKPAEADKKDEEEDGPPGLSPPKENLAMDVDDNAAKVAKVEEKAKSGSASPRKETLAATAPAAAATDEDDAVEY</sequence>
<evidence type="ECO:0000256" key="4">
    <source>
        <dbReference type="ARBA" id="ARBA00023015"/>
    </source>
</evidence>
<feature type="compositionally biased region" description="Pro residues" evidence="8">
    <location>
        <begin position="279"/>
        <end position="292"/>
    </location>
</feature>
<dbReference type="EMBL" id="OZ037949">
    <property type="protein sequence ID" value="CAL1711838.1"/>
    <property type="molecule type" value="Genomic_DNA"/>
</dbReference>
<keyword evidence="6" id="KW-0508">mRNA splicing</keyword>